<evidence type="ECO:0000313" key="2">
    <source>
        <dbReference type="EMBL" id="SUC32776.1"/>
    </source>
</evidence>
<dbReference type="EMBL" id="UGTZ01000001">
    <property type="protein sequence ID" value="SUC32776.1"/>
    <property type="molecule type" value="Genomic_DNA"/>
</dbReference>
<gene>
    <name evidence="2" type="ORF">NCTC11801_03778</name>
</gene>
<dbReference type="Pfam" id="PF13503">
    <property type="entry name" value="DUF4123"/>
    <property type="match status" value="1"/>
</dbReference>
<dbReference type="AlphaFoldDB" id="A0A379FVV1"/>
<name>A0A379FVV1_PRORE</name>
<organism evidence="2 3">
    <name type="scientific">Providencia rettgeri</name>
    <dbReference type="NCBI Taxonomy" id="587"/>
    <lineage>
        <taxon>Bacteria</taxon>
        <taxon>Pseudomonadati</taxon>
        <taxon>Pseudomonadota</taxon>
        <taxon>Gammaproteobacteria</taxon>
        <taxon>Enterobacterales</taxon>
        <taxon>Morganellaceae</taxon>
        <taxon>Providencia</taxon>
    </lineage>
</organism>
<dbReference type="GeneID" id="93675044"/>
<sequence length="289" mass="33745">MPLYQSPHKALGEHQYAIIDKMLSPELIDQYPTLDIVSAHLQPQAHLYPALLSVNTLPAEDWSRFTKEINQQESYTSPPRCQLIIESELPAKALCDELARALLLTDTKQRNWVLRYYDPRVLFHLSWMLTPWQLKTVLKAHAAPSWTYWLENQWHTLHFSDAIHYKKNDPTDLPIDKINRIGLINQLLHKLPQIALWEERVTTSQNIDVSLQQAAMCGLVDAQDVLTFAWQALTYHCLFWQHIDIQALLYKAKVNPGYYDRATRGWDKHDWEKIQSTTPPWILHKGIHS</sequence>
<protein>
    <recommendedName>
        <fullName evidence="1">DUF4123 domain-containing protein</fullName>
    </recommendedName>
</protein>
<dbReference type="RefSeq" id="WP_115167886.1">
    <property type="nucleotide sequence ID" value="NZ_CP077317.1"/>
</dbReference>
<evidence type="ECO:0000313" key="3">
    <source>
        <dbReference type="Proteomes" id="UP000254208"/>
    </source>
</evidence>
<proteinExistence type="predicted"/>
<feature type="domain" description="DUF4123" evidence="1">
    <location>
        <begin position="16"/>
        <end position="135"/>
    </location>
</feature>
<dbReference type="InterPro" id="IPR025391">
    <property type="entry name" value="DUF4123"/>
</dbReference>
<accession>A0A379FVV1</accession>
<reference evidence="2 3" key="1">
    <citation type="submission" date="2018-06" db="EMBL/GenBank/DDBJ databases">
        <authorList>
            <consortium name="Pathogen Informatics"/>
            <person name="Doyle S."/>
        </authorList>
    </citation>
    <scope>NUCLEOTIDE SEQUENCE [LARGE SCALE GENOMIC DNA]</scope>
    <source>
        <strain evidence="2 3">NCTC11801</strain>
    </source>
</reference>
<evidence type="ECO:0000259" key="1">
    <source>
        <dbReference type="Pfam" id="PF13503"/>
    </source>
</evidence>
<dbReference type="Proteomes" id="UP000254208">
    <property type="component" value="Unassembled WGS sequence"/>
</dbReference>